<dbReference type="InterPro" id="IPR015837">
    <property type="entry name" value="UCP026622_CAAX_protease"/>
</dbReference>
<dbReference type="RefSeq" id="WP_203830789.1">
    <property type="nucleotide sequence ID" value="NZ_BAAATY010000058.1"/>
</dbReference>
<dbReference type="PIRSF" id="PIRSF026622">
    <property type="entry name" value="Proteas_026622"/>
    <property type="match status" value="1"/>
</dbReference>
<name>A0ABQ4BR43_9ACTN</name>
<feature type="domain" description="CAAX prenyl protease 2/Lysostaphin resistance protein A-like" evidence="2">
    <location>
        <begin position="149"/>
        <end position="262"/>
    </location>
</feature>
<keyword evidence="1" id="KW-1133">Transmembrane helix</keyword>
<evidence type="ECO:0000313" key="4">
    <source>
        <dbReference type="Proteomes" id="UP000624709"/>
    </source>
</evidence>
<feature type="transmembrane region" description="Helical" evidence="1">
    <location>
        <begin position="47"/>
        <end position="64"/>
    </location>
</feature>
<evidence type="ECO:0000256" key="1">
    <source>
        <dbReference type="SAM" id="Phobius"/>
    </source>
</evidence>
<feature type="transmembrane region" description="Helical" evidence="1">
    <location>
        <begin position="70"/>
        <end position="87"/>
    </location>
</feature>
<feature type="transmembrane region" description="Helical" evidence="1">
    <location>
        <begin position="141"/>
        <end position="162"/>
    </location>
</feature>
<feature type="transmembrane region" description="Helical" evidence="1">
    <location>
        <begin position="219"/>
        <end position="241"/>
    </location>
</feature>
<keyword evidence="4" id="KW-1185">Reference proteome</keyword>
<evidence type="ECO:0000313" key="3">
    <source>
        <dbReference type="EMBL" id="GIE73153.1"/>
    </source>
</evidence>
<accession>A0ABQ4BR43</accession>
<evidence type="ECO:0000259" key="2">
    <source>
        <dbReference type="Pfam" id="PF02517"/>
    </source>
</evidence>
<comment type="caution">
    <text evidence="3">The sequence shown here is derived from an EMBL/GenBank/DDBJ whole genome shotgun (WGS) entry which is preliminary data.</text>
</comment>
<dbReference type="EMBL" id="BOMS01000165">
    <property type="protein sequence ID" value="GIE73153.1"/>
    <property type="molecule type" value="Genomic_DNA"/>
</dbReference>
<dbReference type="Proteomes" id="UP000624709">
    <property type="component" value="Unassembled WGS sequence"/>
</dbReference>
<proteinExistence type="predicted"/>
<dbReference type="InterPro" id="IPR003675">
    <property type="entry name" value="Rce1/LyrA-like_dom"/>
</dbReference>
<reference evidence="3 4" key="1">
    <citation type="submission" date="2021-01" db="EMBL/GenBank/DDBJ databases">
        <title>Whole genome shotgun sequence of Actinoplanes palleronii NBRC 14916.</title>
        <authorList>
            <person name="Komaki H."/>
            <person name="Tamura T."/>
        </authorList>
    </citation>
    <scope>NUCLEOTIDE SEQUENCE [LARGE SCALE GENOMIC DNA]</scope>
    <source>
        <strain evidence="3 4">NBRC 14916</strain>
    </source>
</reference>
<protein>
    <submittedName>
        <fullName evidence="3">Abortive infection protein</fullName>
    </submittedName>
</protein>
<keyword evidence="1" id="KW-0812">Transmembrane</keyword>
<gene>
    <name evidence="3" type="ORF">Apa02nite_092610</name>
</gene>
<sequence length="277" mass="28189">MPIPSRALPPPPAVALPTAAPVPPAGARVPLTAAPVPLAGHPSGRRLALVFGAVLVILAAVNVADKYGPHHTGLVAGPVVALALVLISRHAGLTWHDLGLSRRTFLPGVKWAVGAVALVAVVYTIGAAIPATRIAFHDVRYHLHPGAALLTAFVVVPLGTVLLEEVAFRGVLLGLVNRHRGATWASITSSVLFGLWHILPSLRLAQVNAAVGATLGSGPLGSVLAVLAAVGFTALAGLLLCELRRRSGSLLAAAALHWATNGLGLLIATALATTSLT</sequence>
<keyword evidence="1" id="KW-0472">Membrane</keyword>
<feature type="transmembrane region" description="Helical" evidence="1">
    <location>
        <begin position="108"/>
        <end position="129"/>
    </location>
</feature>
<feature type="transmembrane region" description="Helical" evidence="1">
    <location>
        <begin position="250"/>
        <end position="272"/>
    </location>
</feature>
<feature type="transmembrane region" description="Helical" evidence="1">
    <location>
        <begin position="182"/>
        <end position="199"/>
    </location>
</feature>
<dbReference type="Pfam" id="PF02517">
    <property type="entry name" value="Rce1-like"/>
    <property type="match status" value="1"/>
</dbReference>
<organism evidence="3 4">
    <name type="scientific">Actinoplanes palleronii</name>
    <dbReference type="NCBI Taxonomy" id="113570"/>
    <lineage>
        <taxon>Bacteria</taxon>
        <taxon>Bacillati</taxon>
        <taxon>Actinomycetota</taxon>
        <taxon>Actinomycetes</taxon>
        <taxon>Micromonosporales</taxon>
        <taxon>Micromonosporaceae</taxon>
        <taxon>Actinoplanes</taxon>
    </lineage>
</organism>